<keyword evidence="4 8" id="KW-1133">Transmembrane helix</keyword>
<dbReference type="GO" id="GO:0030368">
    <property type="term" value="F:interleukin-17 receptor activity"/>
    <property type="evidence" value="ECO:0007669"/>
    <property type="project" value="InterPro"/>
</dbReference>
<keyword evidence="6" id="KW-0675">Receptor</keyword>
<evidence type="ECO:0000259" key="10">
    <source>
        <dbReference type="Pfam" id="PF23608"/>
    </source>
</evidence>
<evidence type="ECO:0000256" key="2">
    <source>
        <dbReference type="ARBA" id="ARBA00022692"/>
    </source>
</evidence>
<keyword evidence="3" id="KW-0732">Signal</keyword>
<evidence type="ECO:0000256" key="3">
    <source>
        <dbReference type="ARBA" id="ARBA00022729"/>
    </source>
</evidence>
<dbReference type="Pfam" id="PF23608">
    <property type="entry name" value="Ig_ILCR1"/>
    <property type="match status" value="1"/>
</dbReference>
<evidence type="ECO:0000313" key="12">
    <source>
        <dbReference type="Proteomes" id="UP000596742"/>
    </source>
</evidence>
<dbReference type="PANTHER" id="PTHR15583">
    <property type="entry name" value="INTERLEUKIN-17 RECEPTOR"/>
    <property type="match status" value="1"/>
</dbReference>
<name>A0A8B6FKV8_MYTGA</name>
<evidence type="ECO:0008006" key="13">
    <source>
        <dbReference type="Google" id="ProtNLM"/>
    </source>
</evidence>
<comment type="subcellular location">
    <subcellularLocation>
        <location evidence="1">Membrane</location>
        <topology evidence="1">Single-pass type I membrane protein</topology>
    </subcellularLocation>
</comment>
<dbReference type="InterPro" id="IPR013568">
    <property type="entry name" value="SEFIR_dom"/>
</dbReference>
<evidence type="ECO:0000256" key="4">
    <source>
        <dbReference type="ARBA" id="ARBA00022989"/>
    </source>
</evidence>
<proteinExistence type="predicted"/>
<feature type="transmembrane region" description="Helical" evidence="8">
    <location>
        <begin position="352"/>
        <end position="372"/>
    </location>
</feature>
<dbReference type="PANTHER" id="PTHR15583:SF7">
    <property type="entry name" value="INTERLEUKIN CYTOKINE RECEPTOR-RELATED PROTEIN 2"/>
    <property type="match status" value="1"/>
</dbReference>
<keyword evidence="12" id="KW-1185">Reference proteome</keyword>
<protein>
    <recommendedName>
        <fullName evidence="13">SEFIR domain-containing protein</fullName>
    </recommendedName>
</protein>
<evidence type="ECO:0000256" key="1">
    <source>
        <dbReference type="ARBA" id="ARBA00004479"/>
    </source>
</evidence>
<evidence type="ECO:0000256" key="6">
    <source>
        <dbReference type="ARBA" id="ARBA00023170"/>
    </source>
</evidence>
<accession>A0A8B6FKV8</accession>
<dbReference type="Gene3D" id="3.40.50.11530">
    <property type="match status" value="1"/>
</dbReference>
<keyword evidence="2 8" id="KW-0812">Transmembrane</keyword>
<dbReference type="GO" id="GO:0016020">
    <property type="term" value="C:membrane"/>
    <property type="evidence" value="ECO:0007669"/>
    <property type="project" value="UniProtKB-SubCell"/>
</dbReference>
<organism evidence="11 12">
    <name type="scientific">Mytilus galloprovincialis</name>
    <name type="common">Mediterranean mussel</name>
    <dbReference type="NCBI Taxonomy" id="29158"/>
    <lineage>
        <taxon>Eukaryota</taxon>
        <taxon>Metazoa</taxon>
        <taxon>Spiralia</taxon>
        <taxon>Lophotrochozoa</taxon>
        <taxon>Mollusca</taxon>
        <taxon>Bivalvia</taxon>
        <taxon>Autobranchia</taxon>
        <taxon>Pteriomorphia</taxon>
        <taxon>Mytilida</taxon>
        <taxon>Mytiloidea</taxon>
        <taxon>Mytilidae</taxon>
        <taxon>Mytilinae</taxon>
        <taxon>Mytilus</taxon>
    </lineage>
</organism>
<reference evidence="11" key="1">
    <citation type="submission" date="2018-11" db="EMBL/GenBank/DDBJ databases">
        <authorList>
            <person name="Alioto T."/>
            <person name="Alioto T."/>
        </authorList>
    </citation>
    <scope>NUCLEOTIDE SEQUENCE</scope>
</reference>
<comment type="caution">
    <text evidence="11">The sequence shown here is derived from an EMBL/GenBank/DDBJ whole genome shotgun (WGS) entry which is preliminary data.</text>
</comment>
<dbReference type="OrthoDB" id="6052158at2759"/>
<evidence type="ECO:0000313" key="11">
    <source>
        <dbReference type="EMBL" id="VDI50785.1"/>
    </source>
</evidence>
<evidence type="ECO:0000256" key="8">
    <source>
        <dbReference type="SAM" id="Phobius"/>
    </source>
</evidence>
<feature type="domain" description="SEFIR" evidence="9">
    <location>
        <begin position="403"/>
        <end position="542"/>
    </location>
</feature>
<dbReference type="InterPro" id="IPR057066">
    <property type="entry name" value="Ig_ILCR1"/>
</dbReference>
<dbReference type="Pfam" id="PF08357">
    <property type="entry name" value="SEFIR"/>
    <property type="match status" value="1"/>
</dbReference>
<dbReference type="InterPro" id="IPR039465">
    <property type="entry name" value="IL-17_rcpt-like"/>
</dbReference>
<gene>
    <name evidence="11" type="ORF">MGAL_10B033672</name>
</gene>
<keyword evidence="5 8" id="KW-0472">Membrane</keyword>
<evidence type="ECO:0000256" key="5">
    <source>
        <dbReference type="ARBA" id="ARBA00023136"/>
    </source>
</evidence>
<evidence type="ECO:0000259" key="9">
    <source>
        <dbReference type="Pfam" id="PF08357"/>
    </source>
</evidence>
<feature type="domain" description="ILCR1 Ig-like" evidence="10">
    <location>
        <begin position="202"/>
        <end position="306"/>
    </location>
</feature>
<sequence>MPLGIPSCNEDMWYISILFLSCIPYTSCFKLACESHLDSSAFKVKCTATKYEKENCRDNVLSTIYGDLYGQKYWAAKPHDLQLIPIQEEYLNTTLFYPGFLVVVQPPRTGIQNVRGFHLFYEDLDTNLRKCIIIVIDNATLDHTHRENDLKFKIKLWPLNGDKDFLITSWTLPKPPESELDTNLIRNGRTGKWKWGLTNASSDWITTISYFNNIDDMYIRIWFVAAPVEYKFSQYIVSLEQIKSGEETDFEDRNVTEESRVSKVDYTFLNVKPGRYRILVQPFDDNCTCKSKRNYCGQCIRTRTSVIIVPTTGDMPLTRRTDRLQRTSPDPIRAVLSPDISKTPNQHILPSVLGFITFLLAIIVIVGCYKLYKEHRNSNNDVNINNTDVKGKDKALNKRSRIVAVVAADDDDRHNTLVKSLVMFLQESCKLNVFFFPWSQTKNKNLWIDNAVNKSDHIVFILSKCSVNQYSQWVESAYRQHCDSVFMKCIETVLNSSIGNSDISKRTVLVQFGHSKNMQVPFDLCNKHQYLLVKQFYEFLCHINDCHPWEDDFNQFCDQPGINILTSKEGRNFMKVFNEAMDYNPDSALTTKQSWLKTIYPEIECIDARHFLTGFNEATESNLRTVSDSGLAPSEPYIDFIPPNIQDDIRSSDIDSIDQEKAIERFNQKNSAYCANDFFE</sequence>
<evidence type="ECO:0000256" key="7">
    <source>
        <dbReference type="ARBA" id="ARBA00023180"/>
    </source>
</evidence>
<dbReference type="Proteomes" id="UP000596742">
    <property type="component" value="Unassembled WGS sequence"/>
</dbReference>
<dbReference type="EMBL" id="UYJE01006993">
    <property type="protein sequence ID" value="VDI50785.1"/>
    <property type="molecule type" value="Genomic_DNA"/>
</dbReference>
<dbReference type="AlphaFoldDB" id="A0A8B6FKV8"/>
<keyword evidence="7" id="KW-0325">Glycoprotein</keyword>